<evidence type="ECO:0000256" key="1">
    <source>
        <dbReference type="ARBA" id="ARBA00009199"/>
    </source>
</evidence>
<dbReference type="PANTHER" id="PTHR11895:SF67">
    <property type="entry name" value="AMIDASE DOMAIN-CONTAINING PROTEIN"/>
    <property type="match status" value="1"/>
</dbReference>
<dbReference type="OrthoDB" id="566138at2759"/>
<protein>
    <submittedName>
        <fullName evidence="3">3047_t:CDS:1</fullName>
    </submittedName>
</protein>
<dbReference type="SUPFAM" id="SSF75304">
    <property type="entry name" value="Amidase signature (AS) enzymes"/>
    <property type="match status" value="1"/>
</dbReference>
<evidence type="ECO:0000259" key="2">
    <source>
        <dbReference type="Pfam" id="PF01425"/>
    </source>
</evidence>
<gene>
    <name evidence="3" type="ORF">CPELLU_LOCUS4136</name>
</gene>
<dbReference type="PANTHER" id="PTHR11895">
    <property type="entry name" value="TRANSAMIDASE"/>
    <property type="match status" value="1"/>
</dbReference>
<organism evidence="3 4">
    <name type="scientific">Cetraspora pellucida</name>
    <dbReference type="NCBI Taxonomy" id="1433469"/>
    <lineage>
        <taxon>Eukaryota</taxon>
        <taxon>Fungi</taxon>
        <taxon>Fungi incertae sedis</taxon>
        <taxon>Mucoromycota</taxon>
        <taxon>Glomeromycotina</taxon>
        <taxon>Glomeromycetes</taxon>
        <taxon>Diversisporales</taxon>
        <taxon>Gigasporaceae</taxon>
        <taxon>Cetraspora</taxon>
    </lineage>
</organism>
<accession>A0A9N9ARE0</accession>
<keyword evidence="4" id="KW-1185">Reference proteome</keyword>
<evidence type="ECO:0000313" key="3">
    <source>
        <dbReference type="EMBL" id="CAG8537421.1"/>
    </source>
</evidence>
<comment type="similarity">
    <text evidence="1">Belongs to the amidase family.</text>
</comment>
<dbReference type="InterPro" id="IPR023631">
    <property type="entry name" value="Amidase_dom"/>
</dbReference>
<dbReference type="Proteomes" id="UP000789759">
    <property type="component" value="Unassembled WGS sequence"/>
</dbReference>
<reference evidence="3" key="1">
    <citation type="submission" date="2021-06" db="EMBL/GenBank/DDBJ databases">
        <authorList>
            <person name="Kallberg Y."/>
            <person name="Tangrot J."/>
            <person name="Rosling A."/>
        </authorList>
    </citation>
    <scope>NUCLEOTIDE SEQUENCE</scope>
    <source>
        <strain evidence="3">FL966</strain>
    </source>
</reference>
<dbReference type="Pfam" id="PF01425">
    <property type="entry name" value="Amidase"/>
    <property type="match status" value="2"/>
</dbReference>
<dbReference type="InterPro" id="IPR000120">
    <property type="entry name" value="Amidase"/>
</dbReference>
<feature type="domain" description="Amidase" evidence="2">
    <location>
        <begin position="347"/>
        <end position="524"/>
    </location>
</feature>
<dbReference type="InterPro" id="IPR020556">
    <property type="entry name" value="Amidase_CS"/>
</dbReference>
<proteinExistence type="inferred from homology"/>
<feature type="domain" description="Amidase" evidence="2">
    <location>
        <begin position="145"/>
        <end position="341"/>
    </location>
</feature>
<dbReference type="GO" id="GO:0003824">
    <property type="term" value="F:catalytic activity"/>
    <property type="evidence" value="ECO:0007669"/>
    <property type="project" value="InterPro"/>
</dbReference>
<dbReference type="AlphaFoldDB" id="A0A9N9ARE0"/>
<dbReference type="PROSITE" id="PS00571">
    <property type="entry name" value="AMIDASES"/>
    <property type="match status" value="1"/>
</dbReference>
<dbReference type="Gene3D" id="3.90.1300.10">
    <property type="entry name" value="Amidase signature (AS) domain"/>
    <property type="match status" value="2"/>
</dbReference>
<evidence type="ECO:0000313" key="4">
    <source>
        <dbReference type="Proteomes" id="UP000789759"/>
    </source>
</evidence>
<dbReference type="EMBL" id="CAJVQA010002122">
    <property type="protein sequence ID" value="CAG8537421.1"/>
    <property type="molecule type" value="Genomic_DNA"/>
</dbReference>
<comment type="caution">
    <text evidence="3">The sequence shown here is derived from an EMBL/GenBank/DDBJ whole genome shotgun (WGS) entry which is preliminary data.</text>
</comment>
<dbReference type="InterPro" id="IPR036928">
    <property type="entry name" value="AS_sf"/>
</dbReference>
<sequence>MTSKTEINHDQEITRRLDLPYMSGLPLRFLVPLVEYVPGLSSYFFSNMGISTLRNKSFKEDATLMPLPLPKELFGIQEPMKIDGLEIFGHQNKEHSPTQEIQKFLCARDYTEAYLAKRVTPLQVCKKLIDNINQSCSEECDPPLYGIYQYHQHDIMAQAEASTSRYNQNRSLGPLDGVPVAVKDEIDVIGYETHVGTSFLNRGKPATEDAFLIKKLKDQGAIIIGKTTMHEIAFDITTNNPNTHTCHNPYNTDHYCGGSSGGSACVVSSGLCPIAVGSDGGGSIRIPSAFCGIYGLKPTCGRVSSKGDFPLFNSIGVAGPMAACVDDLALAYYVMAGKDSEVSWNRQVVDPAITSALQTFINELKSLGAKFIEIDIPELEDARIAHLITIVSELCTTMNGYKEYFHLLNPPNRLNIATYNNVNVSDYIKAQHVRTRMMRNVSNVFSEVNLILTPTSAITAPPIYPRALKYGEINSLVTSNGMMYAQLANFIGIPAITVPAGYNDKNLPIGLQFMAKWYDESTLLRVAKVSEEILGSKRRKPSEKYWFGDLL</sequence>
<name>A0A9N9ARE0_9GLOM</name>